<dbReference type="EMBL" id="UINC01121037">
    <property type="protein sequence ID" value="SVC95905.1"/>
    <property type="molecule type" value="Genomic_DNA"/>
</dbReference>
<feature type="non-terminal residue" evidence="2">
    <location>
        <position position="58"/>
    </location>
</feature>
<organism evidence="2">
    <name type="scientific">marine metagenome</name>
    <dbReference type="NCBI Taxonomy" id="408172"/>
    <lineage>
        <taxon>unclassified sequences</taxon>
        <taxon>metagenomes</taxon>
        <taxon>ecological metagenomes</taxon>
    </lineage>
</organism>
<gene>
    <name evidence="2" type="ORF">METZ01_LOCUS348759</name>
</gene>
<dbReference type="AlphaFoldDB" id="A0A382RFE9"/>
<evidence type="ECO:0000313" key="2">
    <source>
        <dbReference type="EMBL" id="SVC95905.1"/>
    </source>
</evidence>
<accession>A0A382RFE9</accession>
<feature type="compositionally biased region" description="Low complexity" evidence="1">
    <location>
        <begin position="27"/>
        <end position="43"/>
    </location>
</feature>
<reference evidence="2" key="1">
    <citation type="submission" date="2018-05" db="EMBL/GenBank/DDBJ databases">
        <authorList>
            <person name="Lanie J.A."/>
            <person name="Ng W.-L."/>
            <person name="Kazmierczak K.M."/>
            <person name="Andrzejewski T.M."/>
            <person name="Davidsen T.M."/>
            <person name="Wayne K.J."/>
            <person name="Tettelin H."/>
            <person name="Glass J.I."/>
            <person name="Rusch D."/>
            <person name="Podicherti R."/>
            <person name="Tsui H.-C.T."/>
            <person name="Winkler M.E."/>
        </authorList>
    </citation>
    <scope>NUCLEOTIDE SEQUENCE</scope>
</reference>
<feature type="region of interest" description="Disordered" evidence="1">
    <location>
        <begin position="1"/>
        <end position="58"/>
    </location>
</feature>
<evidence type="ECO:0000256" key="1">
    <source>
        <dbReference type="SAM" id="MobiDB-lite"/>
    </source>
</evidence>
<feature type="compositionally biased region" description="Basic and acidic residues" evidence="1">
    <location>
        <begin position="1"/>
        <end position="10"/>
    </location>
</feature>
<sequence>MEQRNRRRDTWLGCRRRPLPAADAGEPAYTAARPPALLPLTAPQTPPDARPRRLDATG</sequence>
<name>A0A382RFE9_9ZZZZ</name>
<proteinExistence type="predicted"/>
<protein>
    <submittedName>
        <fullName evidence="2">Uncharacterized protein</fullName>
    </submittedName>
</protein>
<feature type="compositionally biased region" description="Basic and acidic residues" evidence="1">
    <location>
        <begin position="49"/>
        <end position="58"/>
    </location>
</feature>